<dbReference type="Proteomes" id="UP000236731">
    <property type="component" value="Unassembled WGS sequence"/>
</dbReference>
<dbReference type="PROSITE" id="PS50977">
    <property type="entry name" value="HTH_TETR_2"/>
    <property type="match status" value="1"/>
</dbReference>
<feature type="domain" description="HTH tetR-type" evidence="3">
    <location>
        <begin position="2"/>
        <end position="62"/>
    </location>
</feature>
<dbReference type="AlphaFoldDB" id="A0A1H6BZ44"/>
<dbReference type="Gene3D" id="1.10.357.10">
    <property type="entry name" value="Tetracycline Repressor, domain 2"/>
    <property type="match status" value="1"/>
</dbReference>
<evidence type="ECO:0000256" key="1">
    <source>
        <dbReference type="ARBA" id="ARBA00023125"/>
    </source>
</evidence>
<dbReference type="PANTHER" id="PTHR30328:SF54">
    <property type="entry name" value="HTH-TYPE TRANSCRIPTIONAL REPRESSOR SCO4008"/>
    <property type="match status" value="1"/>
</dbReference>
<accession>A0A1H6BZ44</accession>
<evidence type="ECO:0000256" key="2">
    <source>
        <dbReference type="PROSITE-ProRule" id="PRU00335"/>
    </source>
</evidence>
<keyword evidence="1 2" id="KW-0238">DNA-binding</keyword>
<dbReference type="InterPro" id="IPR050109">
    <property type="entry name" value="HTH-type_TetR-like_transc_reg"/>
</dbReference>
<dbReference type="OrthoDB" id="9802802at2"/>
<sequence>MENRKDQIIEAALKRFAHFGFHKTTMNEIADDLRITKANLYYYYPDKSTLILDVVCKIATDLQADEKKVIDQYANNFMETMFKLIELRGDFTRKYYIFHINENLDWIKGIDIYEVMEDFYQRDVALLKCLYEKAMTHEGLVLDNVDEVARAMVEIQKGVSFIHTISDMITGIPNDANVDKIIESQKRAVKLIFEARLAK</sequence>
<feature type="DNA-binding region" description="H-T-H motif" evidence="2">
    <location>
        <begin position="25"/>
        <end position="44"/>
    </location>
</feature>
<evidence type="ECO:0000259" key="3">
    <source>
        <dbReference type="PROSITE" id="PS50977"/>
    </source>
</evidence>
<dbReference type="RefSeq" id="WP_103907483.1">
    <property type="nucleotide sequence ID" value="NZ_CP049246.1"/>
</dbReference>
<dbReference type="Gene3D" id="1.10.10.60">
    <property type="entry name" value="Homeodomain-like"/>
    <property type="match status" value="1"/>
</dbReference>
<dbReference type="InterPro" id="IPR009057">
    <property type="entry name" value="Homeodomain-like_sf"/>
</dbReference>
<organism evidence="4 5">
    <name type="scientific">Sphingobacterium lactis</name>
    <dbReference type="NCBI Taxonomy" id="797291"/>
    <lineage>
        <taxon>Bacteria</taxon>
        <taxon>Pseudomonadati</taxon>
        <taxon>Bacteroidota</taxon>
        <taxon>Sphingobacteriia</taxon>
        <taxon>Sphingobacteriales</taxon>
        <taxon>Sphingobacteriaceae</taxon>
        <taxon>Sphingobacterium</taxon>
    </lineage>
</organism>
<dbReference type="SUPFAM" id="SSF46689">
    <property type="entry name" value="Homeodomain-like"/>
    <property type="match status" value="1"/>
</dbReference>
<dbReference type="Pfam" id="PF00440">
    <property type="entry name" value="TetR_N"/>
    <property type="match status" value="1"/>
</dbReference>
<reference evidence="5" key="1">
    <citation type="submission" date="2016-10" db="EMBL/GenBank/DDBJ databases">
        <authorList>
            <person name="Varghese N."/>
            <person name="Submissions S."/>
        </authorList>
    </citation>
    <scope>NUCLEOTIDE SEQUENCE [LARGE SCALE GENOMIC DNA]</scope>
    <source>
        <strain evidence="5">DSM 22361</strain>
    </source>
</reference>
<dbReference type="PANTHER" id="PTHR30328">
    <property type="entry name" value="TRANSCRIPTIONAL REPRESSOR"/>
    <property type="match status" value="1"/>
</dbReference>
<keyword evidence="5" id="KW-1185">Reference proteome</keyword>
<protein>
    <submittedName>
        <fullName evidence="4">TetR/AcrR family transcriptional regulator, mexJK operon transcriptional repressor</fullName>
    </submittedName>
</protein>
<evidence type="ECO:0000313" key="5">
    <source>
        <dbReference type="Proteomes" id="UP000236731"/>
    </source>
</evidence>
<dbReference type="PRINTS" id="PR00455">
    <property type="entry name" value="HTHTETR"/>
</dbReference>
<evidence type="ECO:0000313" key="4">
    <source>
        <dbReference type="EMBL" id="SEG65970.1"/>
    </source>
</evidence>
<dbReference type="EMBL" id="FNUT01000012">
    <property type="protein sequence ID" value="SEG65970.1"/>
    <property type="molecule type" value="Genomic_DNA"/>
</dbReference>
<name>A0A1H6BZ44_9SPHI</name>
<gene>
    <name evidence="4" type="ORF">SAMN05421877_11282</name>
</gene>
<dbReference type="GO" id="GO:0003677">
    <property type="term" value="F:DNA binding"/>
    <property type="evidence" value="ECO:0007669"/>
    <property type="project" value="UniProtKB-UniRule"/>
</dbReference>
<dbReference type="InterPro" id="IPR001647">
    <property type="entry name" value="HTH_TetR"/>
</dbReference>
<proteinExistence type="predicted"/>